<dbReference type="PANTHER" id="PTHR12290">
    <property type="entry name" value="CORNICHON-RELATED"/>
    <property type="match status" value="1"/>
</dbReference>
<dbReference type="InterPro" id="IPR035929">
    <property type="entry name" value="CoaB-like_sf"/>
</dbReference>
<comment type="similarity">
    <text evidence="1">Belongs to the PPC synthetase family.</text>
</comment>
<dbReference type="OrthoDB" id="70224at2759"/>
<name>A0A8H7UFZ5_MORIS</name>
<gene>
    <name evidence="3" type="ORF">INT43_003111</name>
</gene>
<dbReference type="GO" id="GO:0003824">
    <property type="term" value="F:catalytic activity"/>
    <property type="evidence" value="ECO:0007669"/>
    <property type="project" value="UniProtKB-ARBA"/>
</dbReference>
<dbReference type="InterPro" id="IPR007085">
    <property type="entry name" value="DNA/pantothenate-metab_flavo_C"/>
</dbReference>
<evidence type="ECO:0000259" key="2">
    <source>
        <dbReference type="Pfam" id="PF04127"/>
    </source>
</evidence>
<dbReference type="SUPFAM" id="SSF102645">
    <property type="entry name" value="CoaB-like"/>
    <property type="match status" value="1"/>
</dbReference>
<comment type="caution">
    <text evidence="3">The sequence shown here is derived from an EMBL/GenBank/DDBJ whole genome shotgun (WGS) entry which is preliminary data.</text>
</comment>
<accession>A0A8H7UFZ5</accession>
<keyword evidence="4" id="KW-1185">Reference proteome</keyword>
<organism evidence="3 4">
    <name type="scientific">Mortierella isabellina</name>
    <name type="common">Filamentous fungus</name>
    <name type="synonym">Umbelopsis isabellina</name>
    <dbReference type="NCBI Taxonomy" id="91625"/>
    <lineage>
        <taxon>Eukaryota</taxon>
        <taxon>Fungi</taxon>
        <taxon>Fungi incertae sedis</taxon>
        <taxon>Mucoromycota</taxon>
        <taxon>Mucoromycotina</taxon>
        <taxon>Umbelopsidomycetes</taxon>
        <taxon>Umbelopsidales</taxon>
        <taxon>Umbelopsidaceae</taxon>
        <taxon>Umbelopsis</taxon>
    </lineage>
</organism>
<dbReference type="Proteomes" id="UP000654370">
    <property type="component" value="Unassembled WGS sequence"/>
</dbReference>
<dbReference type="AlphaFoldDB" id="A0A8H7UFZ5"/>
<sequence length="328" mass="37071">MATMHDNQLLDNGQGVIDPDTYFLRNNPPSNLAEFEAKTSEFVQYHKERNTPVVLITSGGTIVPLENQTVRFIDNFSAGTRGSVSAEKFLENGYAVIFMHRQFSLQPYSRHYTHSTNCFLDYMTLTEDGKIEVDAKYAAAMATTLAKYQKARSNNMLLLQDFVTLSDYLFKLKSGTRIMATLGRSAMYYLAAAVSDFFIPTEKMAEHKIQSRDGALTLTLDQVPKFLKPLVSVWASNGLIVSFKLETDEKLLVPKARQALEKYGHQIVVGNMLTTRKKTVTFITQDSERIVSLSQEELDNDVEIESKIISELLKYHRAWISHGTLEGQ</sequence>
<reference evidence="3" key="1">
    <citation type="submission" date="2020-12" db="EMBL/GenBank/DDBJ databases">
        <title>Metabolic potential, ecology and presence of endohyphal bacteria is reflected in genomic diversity of Mucoromycotina.</title>
        <authorList>
            <person name="Muszewska A."/>
            <person name="Okrasinska A."/>
            <person name="Steczkiewicz K."/>
            <person name="Drgas O."/>
            <person name="Orlowska M."/>
            <person name="Perlinska-Lenart U."/>
            <person name="Aleksandrzak-Piekarczyk T."/>
            <person name="Szatraj K."/>
            <person name="Zielenkiewicz U."/>
            <person name="Pilsyk S."/>
            <person name="Malc E."/>
            <person name="Mieczkowski P."/>
            <person name="Kruszewska J.S."/>
            <person name="Biernat P."/>
            <person name="Pawlowska J."/>
        </authorList>
    </citation>
    <scope>NUCLEOTIDE SEQUENCE</scope>
    <source>
        <strain evidence="3">WA0000067209</strain>
    </source>
</reference>
<dbReference type="GO" id="GO:0015937">
    <property type="term" value="P:coenzyme A biosynthetic process"/>
    <property type="evidence" value="ECO:0007669"/>
    <property type="project" value="UniProtKB-ARBA"/>
</dbReference>
<dbReference type="Pfam" id="PF04127">
    <property type="entry name" value="DFP"/>
    <property type="match status" value="2"/>
</dbReference>
<feature type="domain" description="DNA/pantothenate metabolism flavoprotein C-terminal" evidence="2">
    <location>
        <begin position="54"/>
        <end position="120"/>
    </location>
</feature>
<proteinExistence type="inferred from homology"/>
<dbReference type="EMBL" id="JAEPQZ010000008">
    <property type="protein sequence ID" value="KAG2177864.1"/>
    <property type="molecule type" value="Genomic_DNA"/>
</dbReference>
<feature type="domain" description="DNA/pantothenate metabolism flavoprotein C-terminal" evidence="2">
    <location>
        <begin position="178"/>
        <end position="306"/>
    </location>
</feature>
<protein>
    <recommendedName>
        <fullName evidence="2">DNA/pantothenate metabolism flavoprotein C-terminal domain-containing protein</fullName>
    </recommendedName>
</protein>
<evidence type="ECO:0000313" key="3">
    <source>
        <dbReference type="EMBL" id="KAG2177864.1"/>
    </source>
</evidence>
<dbReference type="Gene3D" id="3.40.50.10300">
    <property type="entry name" value="CoaB-like"/>
    <property type="match status" value="1"/>
</dbReference>
<evidence type="ECO:0000256" key="1">
    <source>
        <dbReference type="ARBA" id="ARBA00005703"/>
    </source>
</evidence>
<evidence type="ECO:0000313" key="4">
    <source>
        <dbReference type="Proteomes" id="UP000654370"/>
    </source>
</evidence>